<protein>
    <submittedName>
        <fullName evidence="1">Uncharacterized protein</fullName>
    </submittedName>
</protein>
<dbReference type="AlphaFoldDB" id="A0A0A9C1T2"/>
<organism evidence="1">
    <name type="scientific">Arundo donax</name>
    <name type="common">Giant reed</name>
    <name type="synonym">Donax arundinaceus</name>
    <dbReference type="NCBI Taxonomy" id="35708"/>
    <lineage>
        <taxon>Eukaryota</taxon>
        <taxon>Viridiplantae</taxon>
        <taxon>Streptophyta</taxon>
        <taxon>Embryophyta</taxon>
        <taxon>Tracheophyta</taxon>
        <taxon>Spermatophyta</taxon>
        <taxon>Magnoliopsida</taxon>
        <taxon>Liliopsida</taxon>
        <taxon>Poales</taxon>
        <taxon>Poaceae</taxon>
        <taxon>PACMAD clade</taxon>
        <taxon>Arundinoideae</taxon>
        <taxon>Arundineae</taxon>
        <taxon>Arundo</taxon>
    </lineage>
</organism>
<accession>A0A0A9C1T2</accession>
<proteinExistence type="predicted"/>
<dbReference type="EMBL" id="GBRH01232413">
    <property type="protein sequence ID" value="JAD65482.1"/>
    <property type="molecule type" value="Transcribed_RNA"/>
</dbReference>
<name>A0A0A9C1T2_ARUDO</name>
<reference evidence="1" key="2">
    <citation type="journal article" date="2015" name="Data Brief">
        <title>Shoot transcriptome of the giant reed, Arundo donax.</title>
        <authorList>
            <person name="Barrero R.A."/>
            <person name="Guerrero F.D."/>
            <person name="Moolhuijzen P."/>
            <person name="Goolsby J.A."/>
            <person name="Tidwell J."/>
            <person name="Bellgard S.E."/>
            <person name="Bellgard M.I."/>
        </authorList>
    </citation>
    <scope>NUCLEOTIDE SEQUENCE</scope>
    <source>
        <tissue evidence="1">Shoot tissue taken approximately 20 cm above the soil surface</tissue>
    </source>
</reference>
<sequence>MMLLKLERALRYDIVWKLLKLVLVLPVATAGVESLFFNELYQKQAKK</sequence>
<reference evidence="1" key="1">
    <citation type="submission" date="2014-09" db="EMBL/GenBank/DDBJ databases">
        <authorList>
            <person name="Magalhaes I.L.F."/>
            <person name="Oliveira U."/>
            <person name="Santos F.R."/>
            <person name="Vidigal T.H.D.A."/>
            <person name="Brescovit A.D."/>
            <person name="Santos A.J."/>
        </authorList>
    </citation>
    <scope>NUCLEOTIDE SEQUENCE</scope>
    <source>
        <tissue evidence="1">Shoot tissue taken approximately 20 cm above the soil surface</tissue>
    </source>
</reference>
<evidence type="ECO:0000313" key="1">
    <source>
        <dbReference type="EMBL" id="JAD65482.1"/>
    </source>
</evidence>